<proteinExistence type="predicted"/>
<dbReference type="InterPro" id="IPR000644">
    <property type="entry name" value="CBS_dom"/>
</dbReference>
<dbReference type="Gene3D" id="3.30.465.10">
    <property type="match status" value="1"/>
</dbReference>
<dbReference type="SMART" id="SM00116">
    <property type="entry name" value="CBS"/>
    <property type="match status" value="2"/>
</dbReference>
<dbReference type="Gene3D" id="3.10.580.10">
    <property type="entry name" value="CBS-domain"/>
    <property type="match status" value="1"/>
</dbReference>
<dbReference type="InterPro" id="IPR044751">
    <property type="entry name" value="Ion_transp-like_CBS"/>
</dbReference>
<dbReference type="OrthoDB" id="9798188at2"/>
<dbReference type="RefSeq" id="WP_069293707.1">
    <property type="nucleotide sequence ID" value="NZ_CP140110.1"/>
</dbReference>
<dbReference type="InterPro" id="IPR016169">
    <property type="entry name" value="FAD-bd_PCMH_sub2"/>
</dbReference>
<dbReference type="SMART" id="SM01091">
    <property type="entry name" value="CorC_HlyC"/>
    <property type="match status" value="1"/>
</dbReference>
<dbReference type="PANTHER" id="PTHR22777:SF17">
    <property type="entry name" value="UPF0053 PROTEIN SLL0260"/>
    <property type="match status" value="1"/>
</dbReference>
<evidence type="ECO:0000256" key="1">
    <source>
        <dbReference type="ARBA" id="ARBA00004141"/>
    </source>
</evidence>
<dbReference type="PROSITE" id="PS51371">
    <property type="entry name" value="CBS"/>
    <property type="match status" value="2"/>
</dbReference>
<keyword evidence="5 7" id="KW-0129">CBS domain</keyword>
<dbReference type="SUPFAM" id="SSF56176">
    <property type="entry name" value="FAD-binding/transporter-associated domain-like"/>
    <property type="match status" value="1"/>
</dbReference>
<evidence type="ECO:0000256" key="6">
    <source>
        <dbReference type="ARBA" id="ARBA00023136"/>
    </source>
</evidence>
<dbReference type="InterPro" id="IPR005170">
    <property type="entry name" value="Transptr-assoc_dom"/>
</dbReference>
<feature type="domain" description="CNNM transmembrane" evidence="12">
    <location>
        <begin position="3"/>
        <end position="191"/>
    </location>
</feature>
<comment type="caution">
    <text evidence="13">The sequence shown here is derived from an EMBL/GenBank/DDBJ whole genome shotgun (WGS) entry which is preliminary data.</text>
</comment>
<dbReference type="Pfam" id="PF03471">
    <property type="entry name" value="CorC_HlyC"/>
    <property type="match status" value="1"/>
</dbReference>
<keyword evidence="6 8" id="KW-0472">Membrane</keyword>
<evidence type="ECO:0000313" key="14">
    <source>
        <dbReference type="Proteomes" id="UP000094570"/>
    </source>
</evidence>
<keyword evidence="4 8" id="KW-1133">Transmembrane helix</keyword>
<dbReference type="GO" id="GO:0005886">
    <property type="term" value="C:plasma membrane"/>
    <property type="evidence" value="ECO:0007669"/>
    <property type="project" value="TreeGrafter"/>
</dbReference>
<evidence type="ECO:0000313" key="13">
    <source>
        <dbReference type="EMBL" id="ODN29912.1"/>
    </source>
</evidence>
<evidence type="ECO:0000256" key="9">
    <source>
        <dbReference type="SAM" id="MobiDB-lite"/>
    </source>
</evidence>
<comment type="subcellular location">
    <subcellularLocation>
        <location evidence="1">Membrane</location>
        <topology evidence="1">Multi-pass membrane protein</topology>
    </subcellularLocation>
</comment>
<evidence type="ECO:0000256" key="4">
    <source>
        <dbReference type="ARBA" id="ARBA00022989"/>
    </source>
</evidence>
<keyword evidence="2 8" id="KW-0812">Transmembrane</keyword>
<dbReference type="CDD" id="cd04590">
    <property type="entry name" value="CBS_pair_CorC_HlyC_assoc"/>
    <property type="match status" value="1"/>
</dbReference>
<evidence type="ECO:0000256" key="2">
    <source>
        <dbReference type="ARBA" id="ARBA00022692"/>
    </source>
</evidence>
<keyword evidence="3" id="KW-0677">Repeat</keyword>
<keyword evidence="14" id="KW-1185">Reference proteome</keyword>
<dbReference type="FunFam" id="3.10.580.10:FF:000002">
    <property type="entry name" value="Magnesium/cobalt efflux protein CorC"/>
    <property type="match status" value="1"/>
</dbReference>
<feature type="transmembrane region" description="Helical" evidence="10">
    <location>
        <begin position="6"/>
        <end position="26"/>
    </location>
</feature>
<accession>A0A1E3G115</accession>
<name>A0A1E3G115_9BACT</name>
<evidence type="ECO:0000259" key="11">
    <source>
        <dbReference type="PROSITE" id="PS51371"/>
    </source>
</evidence>
<dbReference type="Proteomes" id="UP000094570">
    <property type="component" value="Unassembled WGS sequence"/>
</dbReference>
<dbReference type="Pfam" id="PF00571">
    <property type="entry name" value="CBS"/>
    <property type="match status" value="2"/>
</dbReference>
<dbReference type="Pfam" id="PF01595">
    <property type="entry name" value="CNNM"/>
    <property type="match status" value="1"/>
</dbReference>
<dbReference type="GO" id="GO:0050660">
    <property type="term" value="F:flavin adenine dinucleotide binding"/>
    <property type="evidence" value="ECO:0007669"/>
    <property type="project" value="InterPro"/>
</dbReference>
<evidence type="ECO:0000256" key="10">
    <source>
        <dbReference type="SAM" id="Phobius"/>
    </source>
</evidence>
<dbReference type="PANTHER" id="PTHR22777">
    <property type="entry name" value="HEMOLYSIN-RELATED"/>
    <property type="match status" value="1"/>
</dbReference>
<dbReference type="EMBL" id="LWAF01000015">
    <property type="protein sequence ID" value="ODN29912.1"/>
    <property type="molecule type" value="Genomic_DNA"/>
</dbReference>
<gene>
    <name evidence="13" type="ORF">A4H02_08255</name>
</gene>
<dbReference type="InterPro" id="IPR002550">
    <property type="entry name" value="CNNM"/>
</dbReference>
<dbReference type="SUPFAM" id="SSF54631">
    <property type="entry name" value="CBS-domain pair"/>
    <property type="match status" value="1"/>
</dbReference>
<feature type="region of interest" description="Disordered" evidence="9">
    <location>
        <begin position="426"/>
        <end position="446"/>
    </location>
</feature>
<reference evidence="14" key="1">
    <citation type="submission" date="2016-04" db="EMBL/GenBank/DDBJ databases">
        <title>The genome sequence project of a novel Fervidobacterium isolate from a hot spring in Thailand.</title>
        <authorList>
            <person name="Gonzalez J.M."/>
            <person name="Cuecas A."/>
            <person name="Kanoksilapatham W."/>
        </authorList>
    </citation>
    <scope>NUCLEOTIDE SEQUENCE [LARGE SCALE GENOMIC DNA]</scope>
    <source>
        <strain evidence="14">FC2004</strain>
    </source>
</reference>
<organism evidence="13 14">
    <name type="scientific">Fervidobacterium thailandense</name>
    <dbReference type="NCBI Taxonomy" id="1008305"/>
    <lineage>
        <taxon>Bacteria</taxon>
        <taxon>Thermotogati</taxon>
        <taxon>Thermotogota</taxon>
        <taxon>Thermotogae</taxon>
        <taxon>Thermotogales</taxon>
        <taxon>Fervidobacteriaceae</taxon>
        <taxon>Fervidobacterium</taxon>
    </lineage>
</organism>
<evidence type="ECO:0000256" key="5">
    <source>
        <dbReference type="ARBA" id="ARBA00023122"/>
    </source>
</evidence>
<dbReference type="STRING" id="1008305.A4H02_08255"/>
<feature type="domain" description="CBS" evidence="11">
    <location>
        <begin position="210"/>
        <end position="270"/>
    </location>
</feature>
<feature type="domain" description="CBS" evidence="11">
    <location>
        <begin position="279"/>
        <end position="336"/>
    </location>
</feature>
<protein>
    <submittedName>
        <fullName evidence="13">Hemolysin</fullName>
    </submittedName>
</protein>
<feature type="transmembrane region" description="Helical" evidence="10">
    <location>
        <begin position="88"/>
        <end position="109"/>
    </location>
</feature>
<evidence type="ECO:0000256" key="7">
    <source>
        <dbReference type="PROSITE-ProRule" id="PRU00703"/>
    </source>
</evidence>
<sequence>MEDPLSYIWSIFTIAVLILLSAFFSASETAMTSVSRHKLRDLARKKQEEEEKSEIHLFNKLLTGLLISNNLVNILASSIAAVTISRVIVSESLSAIVSTLVMTFVLLVFGEITPKILARQNAERFFETSIKVVVPLSNALSPLISFFVKLSNVFVKLFGGQVVQDAPFITIDDIASYVEIGREEGSIDHEEGLMIERTIAMDETLVKEIMIPRIDIVAVEENQSIKEVVEVIVQEEYSRLPVYRETIDNVVGICYAKDILSFIASRGTDVLDKVRVKELMREPLFVPEQMPVSELLKEFKSKKMHMAIVVDEYGGTSGIVTLEDILEEIFGEIMDEYDEHESLGIKQIEENTYLVDATISLNDLERELRIEFPEGEFETLAGYLLDRFKHIPKVGDQVQEGNTTYKVVAASRNRIEKVLIKIEDKKEKAEKSEKNDKVGGDTDGRA</sequence>
<evidence type="ECO:0000256" key="3">
    <source>
        <dbReference type="ARBA" id="ARBA00022737"/>
    </source>
</evidence>
<evidence type="ECO:0000256" key="8">
    <source>
        <dbReference type="PROSITE-ProRule" id="PRU01193"/>
    </source>
</evidence>
<dbReference type="AlphaFoldDB" id="A0A1E3G115"/>
<dbReference type="InterPro" id="IPR036318">
    <property type="entry name" value="FAD-bd_PCMH-like_sf"/>
</dbReference>
<dbReference type="PROSITE" id="PS51846">
    <property type="entry name" value="CNNM"/>
    <property type="match status" value="1"/>
</dbReference>
<evidence type="ECO:0000259" key="12">
    <source>
        <dbReference type="PROSITE" id="PS51846"/>
    </source>
</evidence>
<dbReference type="InterPro" id="IPR046342">
    <property type="entry name" value="CBS_dom_sf"/>
</dbReference>